<dbReference type="InterPro" id="IPR047057">
    <property type="entry name" value="MerR_fam"/>
</dbReference>
<dbReference type="PANTHER" id="PTHR30204:SF15">
    <property type="entry name" value="BLL5018 PROTEIN"/>
    <property type="match status" value="1"/>
</dbReference>
<name>A0A0H3A8D0_NITV4</name>
<evidence type="ECO:0000259" key="2">
    <source>
        <dbReference type="PROSITE" id="PS50937"/>
    </source>
</evidence>
<dbReference type="PANTHER" id="PTHR30204">
    <property type="entry name" value="REDOX-CYCLING DRUG-SENSING TRANSCRIPTIONAL ACTIVATOR SOXR"/>
    <property type="match status" value="1"/>
</dbReference>
<dbReference type="Proteomes" id="UP000009173">
    <property type="component" value="Chromosome"/>
</dbReference>
<dbReference type="PROSITE" id="PS50937">
    <property type="entry name" value="HTH_MERR_2"/>
    <property type="match status" value="1"/>
</dbReference>
<dbReference type="RefSeq" id="WP_011791789.1">
    <property type="nucleotide sequence ID" value="NC_008751.1"/>
</dbReference>
<dbReference type="SMART" id="SM00422">
    <property type="entry name" value="HTH_MERR"/>
    <property type="match status" value="1"/>
</dbReference>
<feature type="domain" description="HTH merR-type" evidence="2">
    <location>
        <begin position="5"/>
        <end position="75"/>
    </location>
</feature>
<keyword evidence="1" id="KW-0238">DNA-binding</keyword>
<protein>
    <submittedName>
        <fullName evidence="3">Putative transcriptional regulator, MerR family</fullName>
    </submittedName>
</protein>
<reference evidence="4" key="1">
    <citation type="journal article" date="2009" name="Environ. Microbiol.">
        <title>Contribution of mobile genetic elements to Desulfovibrio vulgaris genome plasticity.</title>
        <authorList>
            <person name="Walker C.B."/>
            <person name="Stolyar S."/>
            <person name="Chivian D."/>
            <person name="Pinel N."/>
            <person name="Gabster J.A."/>
            <person name="Dehal P.S."/>
            <person name="He Z."/>
            <person name="Yang Z.K."/>
            <person name="Yen H.C."/>
            <person name="Zhou J."/>
            <person name="Wall J.D."/>
            <person name="Hazen T.C."/>
            <person name="Arkin A.P."/>
            <person name="Stahl D.A."/>
        </authorList>
    </citation>
    <scope>NUCLEOTIDE SEQUENCE [LARGE SCALE GENOMIC DNA]</scope>
    <source>
        <strain evidence="4">DP4</strain>
    </source>
</reference>
<dbReference type="InterPro" id="IPR009061">
    <property type="entry name" value="DNA-bd_dom_put_sf"/>
</dbReference>
<dbReference type="GO" id="GO:0003677">
    <property type="term" value="F:DNA binding"/>
    <property type="evidence" value="ECO:0007669"/>
    <property type="project" value="UniProtKB-KW"/>
</dbReference>
<organism evidence="3 4">
    <name type="scientific">Nitratidesulfovibrio vulgaris (strain DP4)</name>
    <name type="common">Desulfovibrio vulgaris</name>
    <dbReference type="NCBI Taxonomy" id="391774"/>
    <lineage>
        <taxon>Bacteria</taxon>
        <taxon>Pseudomonadati</taxon>
        <taxon>Thermodesulfobacteriota</taxon>
        <taxon>Desulfovibrionia</taxon>
        <taxon>Desulfovibrionales</taxon>
        <taxon>Desulfovibrionaceae</taxon>
        <taxon>Nitratidesulfovibrio</taxon>
    </lineage>
</organism>
<dbReference type="Gene3D" id="1.10.1660.10">
    <property type="match status" value="1"/>
</dbReference>
<proteinExistence type="predicted"/>
<accession>A0A0H3A8D0</accession>
<dbReference type="CDD" id="cd04765">
    <property type="entry name" value="HTH_MlrA-like_sg2"/>
    <property type="match status" value="1"/>
</dbReference>
<dbReference type="AlphaFoldDB" id="A0A0H3A8D0"/>
<evidence type="ECO:0000313" key="3">
    <source>
        <dbReference type="EMBL" id="ABM27736.1"/>
    </source>
</evidence>
<dbReference type="GO" id="GO:0003700">
    <property type="term" value="F:DNA-binding transcription factor activity"/>
    <property type="evidence" value="ECO:0007669"/>
    <property type="project" value="InterPro"/>
</dbReference>
<dbReference type="EMBL" id="CP000527">
    <property type="protein sequence ID" value="ABM27736.1"/>
    <property type="molecule type" value="Genomic_DNA"/>
</dbReference>
<sequence>MEEKTYRIGEAAELLNLKTYVLRFWETEFPQLDPLRTEKGQRLYSERDIAVLRRIRHLLHERGLTIEGARRILAEEGGHAAAEPLPVVEPDSADTTPAVAASCDCGGVVRDIVAELEQLRRLLAGTS</sequence>
<dbReference type="SUPFAM" id="SSF46955">
    <property type="entry name" value="Putative DNA-binding domain"/>
    <property type="match status" value="1"/>
</dbReference>
<dbReference type="InterPro" id="IPR000551">
    <property type="entry name" value="MerR-type_HTH_dom"/>
</dbReference>
<evidence type="ECO:0000256" key="1">
    <source>
        <dbReference type="ARBA" id="ARBA00023125"/>
    </source>
</evidence>
<dbReference type="HOGENOM" id="CLU_045945_4_1_7"/>
<dbReference type="Pfam" id="PF13411">
    <property type="entry name" value="MerR_1"/>
    <property type="match status" value="1"/>
</dbReference>
<gene>
    <name evidence="3" type="ordered locus">Dvul_0713</name>
</gene>
<dbReference type="KEGG" id="dvl:Dvul_0713"/>
<evidence type="ECO:0000313" key="4">
    <source>
        <dbReference type="Proteomes" id="UP000009173"/>
    </source>
</evidence>